<gene>
    <name evidence="3" type="ORF">INF35_12345</name>
</gene>
<comment type="caution">
    <text evidence="3">The sequence shown here is derived from an EMBL/GenBank/DDBJ whole genome shotgun (WGS) entry which is preliminary data.</text>
</comment>
<proteinExistence type="predicted"/>
<accession>A0ABR9R610</accession>
<evidence type="ECO:0000313" key="3">
    <source>
        <dbReference type="EMBL" id="MBE5038579.1"/>
    </source>
</evidence>
<evidence type="ECO:0000313" key="4">
    <source>
        <dbReference type="Proteomes" id="UP000768567"/>
    </source>
</evidence>
<organism evidence="3 4">
    <name type="scientific">Gemmiger gallinarum</name>
    <dbReference type="NCBI Taxonomy" id="2779354"/>
    <lineage>
        <taxon>Bacteria</taxon>
        <taxon>Bacillati</taxon>
        <taxon>Bacillota</taxon>
        <taxon>Clostridia</taxon>
        <taxon>Eubacteriales</taxon>
        <taxon>Gemmiger</taxon>
    </lineage>
</organism>
<sequence length="94" mass="10609">MKKHEPFEDDGRTIADMSGVEMPSLFLPRKPRQPGQDNTPRETSGQDRPWEEQEELTAGQKFWVILGALKAALLIGSVYLVGLGLIILLMVLFW</sequence>
<feature type="region of interest" description="Disordered" evidence="1">
    <location>
        <begin position="25"/>
        <end position="53"/>
    </location>
</feature>
<keyword evidence="2" id="KW-0472">Membrane</keyword>
<keyword evidence="4" id="KW-1185">Reference proteome</keyword>
<name>A0ABR9R610_9FIRM</name>
<dbReference type="Proteomes" id="UP000768567">
    <property type="component" value="Unassembled WGS sequence"/>
</dbReference>
<feature type="transmembrane region" description="Helical" evidence="2">
    <location>
        <begin position="71"/>
        <end position="93"/>
    </location>
</feature>
<dbReference type="RefSeq" id="WP_193502840.1">
    <property type="nucleotide sequence ID" value="NZ_JADCKC010000003.1"/>
</dbReference>
<reference evidence="3 4" key="1">
    <citation type="submission" date="2020-10" db="EMBL/GenBank/DDBJ databases">
        <title>ChiBAC.</title>
        <authorList>
            <person name="Zenner C."/>
            <person name="Hitch T.C.A."/>
            <person name="Clavel T."/>
        </authorList>
    </citation>
    <scope>NUCLEOTIDE SEQUENCE [LARGE SCALE GENOMIC DNA]</scope>
    <source>
        <strain evidence="3 4">DSM 109015</strain>
    </source>
</reference>
<dbReference type="EMBL" id="JADCKC010000003">
    <property type="protein sequence ID" value="MBE5038579.1"/>
    <property type="molecule type" value="Genomic_DNA"/>
</dbReference>
<keyword evidence="2" id="KW-0812">Transmembrane</keyword>
<keyword evidence="2" id="KW-1133">Transmembrane helix</keyword>
<evidence type="ECO:0000256" key="1">
    <source>
        <dbReference type="SAM" id="MobiDB-lite"/>
    </source>
</evidence>
<protein>
    <submittedName>
        <fullName evidence="3">Uncharacterized protein</fullName>
    </submittedName>
</protein>
<evidence type="ECO:0000256" key="2">
    <source>
        <dbReference type="SAM" id="Phobius"/>
    </source>
</evidence>